<dbReference type="Proteomes" id="UP000029590">
    <property type="component" value="Unassembled WGS sequence"/>
</dbReference>
<dbReference type="GeneID" id="66459208"/>
<comment type="subcellular location">
    <subcellularLocation>
        <location evidence="12">Cytoplasm</location>
    </subcellularLocation>
</comment>
<evidence type="ECO:0000256" key="8">
    <source>
        <dbReference type="ARBA" id="ARBA00022842"/>
    </source>
</evidence>
<dbReference type="EMBL" id="CP104214">
    <property type="protein sequence ID" value="UWX72097.1"/>
    <property type="molecule type" value="Genomic_DNA"/>
</dbReference>
<dbReference type="OMA" id="YFGWARQ"/>
<dbReference type="Proteomes" id="UP001059745">
    <property type="component" value="Chromosome 1"/>
</dbReference>
<dbReference type="Pfam" id="PF13793">
    <property type="entry name" value="Pribosyltran_N"/>
    <property type="match status" value="1"/>
</dbReference>
<dbReference type="InterPro" id="IPR005946">
    <property type="entry name" value="Rib-P_diPkinase"/>
</dbReference>
<organism evidence="15 18">
    <name type="scientific">Burkholderia gladioli</name>
    <name type="common">Pseudomonas marginata</name>
    <name type="synonym">Phytomonas marginata</name>
    <dbReference type="NCBI Taxonomy" id="28095"/>
    <lineage>
        <taxon>Bacteria</taxon>
        <taxon>Pseudomonadati</taxon>
        <taxon>Pseudomonadota</taxon>
        <taxon>Betaproteobacteria</taxon>
        <taxon>Burkholderiales</taxon>
        <taxon>Burkholderiaceae</taxon>
        <taxon>Burkholderia</taxon>
    </lineage>
</organism>
<dbReference type="AlphaFoldDB" id="A0A095XBX4"/>
<feature type="binding site" evidence="12">
    <location>
        <begin position="40"/>
        <end position="42"/>
    </location>
    <ligand>
        <name>ATP</name>
        <dbReference type="ChEBI" id="CHEBI:30616"/>
    </ligand>
</feature>
<keyword evidence="4 12" id="KW-0545">Nucleotide biosynthesis</keyword>
<name>A0A095XBX4_BURGA</name>
<keyword evidence="3 12" id="KW-0479">Metal-binding</keyword>
<evidence type="ECO:0000313" key="16">
    <source>
        <dbReference type="EMBL" id="UWX72097.1"/>
    </source>
</evidence>
<evidence type="ECO:0000313" key="18">
    <source>
        <dbReference type="Proteomes" id="UP000220629"/>
    </source>
</evidence>
<dbReference type="CDD" id="cd06223">
    <property type="entry name" value="PRTases_typeI"/>
    <property type="match status" value="1"/>
</dbReference>
<accession>A0A095FJ45</accession>
<evidence type="ECO:0000313" key="14">
    <source>
        <dbReference type="EMBL" id="KGC17433.1"/>
    </source>
</evidence>
<evidence type="ECO:0000256" key="12">
    <source>
        <dbReference type="HAMAP-Rule" id="MF_00583"/>
    </source>
</evidence>
<dbReference type="GO" id="GO:0000287">
    <property type="term" value="F:magnesium ion binding"/>
    <property type="evidence" value="ECO:0007669"/>
    <property type="project" value="UniProtKB-UniRule"/>
</dbReference>
<dbReference type="EMBL" id="PDDY01000004">
    <property type="protein sequence ID" value="PEH40128.1"/>
    <property type="molecule type" value="Genomic_DNA"/>
</dbReference>
<evidence type="ECO:0000259" key="13">
    <source>
        <dbReference type="Pfam" id="PF13793"/>
    </source>
</evidence>
<dbReference type="NCBIfam" id="NF002320">
    <property type="entry name" value="PRK01259.1"/>
    <property type="match status" value="1"/>
</dbReference>
<dbReference type="Gene3D" id="3.40.50.2020">
    <property type="match status" value="2"/>
</dbReference>
<evidence type="ECO:0000313" key="15">
    <source>
        <dbReference type="EMBL" id="PEH40128.1"/>
    </source>
</evidence>
<evidence type="ECO:0000256" key="5">
    <source>
        <dbReference type="ARBA" id="ARBA00022741"/>
    </source>
</evidence>
<dbReference type="PANTHER" id="PTHR10210">
    <property type="entry name" value="RIBOSE-PHOSPHATE DIPHOSPHOKINASE FAMILY MEMBER"/>
    <property type="match status" value="1"/>
</dbReference>
<evidence type="ECO:0000256" key="9">
    <source>
        <dbReference type="ARBA" id="ARBA00049535"/>
    </source>
</evidence>
<accession>A0A095XBX4</accession>
<feature type="domain" description="Ribose-phosphate pyrophosphokinase N-terminal" evidence="13">
    <location>
        <begin position="7"/>
        <end position="124"/>
    </location>
</feature>
<dbReference type="InterPro" id="IPR029099">
    <property type="entry name" value="Pribosyltran_N"/>
</dbReference>
<dbReference type="EC" id="2.7.6.1" evidence="12"/>
<dbReference type="PROSITE" id="PS00114">
    <property type="entry name" value="PRPP_SYNTHASE"/>
    <property type="match status" value="1"/>
</dbReference>
<keyword evidence="6 12" id="KW-0418">Kinase</keyword>
<dbReference type="GO" id="GO:0002189">
    <property type="term" value="C:ribose phosphate diphosphokinase complex"/>
    <property type="evidence" value="ECO:0007669"/>
    <property type="project" value="TreeGrafter"/>
</dbReference>
<feature type="binding site" evidence="12">
    <location>
        <position position="134"/>
    </location>
    <ligand>
        <name>Mg(2+)</name>
        <dbReference type="ChEBI" id="CHEBI:18420"/>
    </ligand>
</feature>
<feature type="binding site" evidence="12">
    <location>
        <position position="173"/>
    </location>
    <ligand>
        <name>Mg(2+)</name>
        <dbReference type="ChEBI" id="CHEBI:18420"/>
    </ligand>
</feature>
<evidence type="ECO:0000256" key="3">
    <source>
        <dbReference type="ARBA" id="ARBA00022723"/>
    </source>
</evidence>
<dbReference type="GO" id="GO:0006164">
    <property type="term" value="P:purine nucleotide biosynthetic process"/>
    <property type="evidence" value="ECO:0007669"/>
    <property type="project" value="TreeGrafter"/>
</dbReference>
<feature type="binding site" evidence="12">
    <location>
        <position position="198"/>
    </location>
    <ligand>
        <name>D-ribose 5-phosphate</name>
        <dbReference type="ChEBI" id="CHEBI:78346"/>
    </ligand>
</feature>
<dbReference type="InterPro" id="IPR029057">
    <property type="entry name" value="PRTase-like"/>
</dbReference>
<protein>
    <recommendedName>
        <fullName evidence="12">Ribose-phosphate pyrophosphokinase</fullName>
        <shortName evidence="12">RPPK</shortName>
        <ecNumber evidence="12">2.7.6.1</ecNumber>
    </recommendedName>
    <alternativeName>
        <fullName evidence="12">5-phospho-D-ribosyl alpha-1-diphosphate synthase</fullName>
    </alternativeName>
    <alternativeName>
        <fullName evidence="12">Phosphoribosyl diphosphate synthase</fullName>
    </alternativeName>
    <alternativeName>
        <fullName evidence="12">Phosphoribosyl pyrophosphate synthase</fullName>
        <shortName evidence="12">P-Rib-PP synthase</shortName>
        <shortName evidence="12">PRPP synthase</shortName>
        <shortName evidence="12">PRPPase</shortName>
    </alternativeName>
</protein>
<dbReference type="GO" id="GO:0005524">
    <property type="term" value="F:ATP binding"/>
    <property type="evidence" value="ECO:0007669"/>
    <property type="project" value="UniProtKB-KW"/>
</dbReference>
<comment type="similarity">
    <text evidence="11 12">Belongs to the ribose-phosphate pyrophosphokinase family. Class I subfamily.</text>
</comment>
<keyword evidence="5 12" id="KW-0547">Nucleotide-binding</keyword>
<evidence type="ECO:0000313" key="17">
    <source>
        <dbReference type="Proteomes" id="UP000029590"/>
    </source>
</evidence>
<feature type="binding site" evidence="12">
    <location>
        <begin position="226"/>
        <end position="230"/>
    </location>
    <ligand>
        <name>D-ribose 5-phosphate</name>
        <dbReference type="ChEBI" id="CHEBI:78346"/>
    </ligand>
</feature>
<dbReference type="InterPro" id="IPR000836">
    <property type="entry name" value="PRTase_dom"/>
</dbReference>
<comment type="catalytic activity">
    <reaction evidence="9 12">
        <text>D-ribose 5-phosphate + ATP = 5-phospho-alpha-D-ribose 1-diphosphate + AMP + H(+)</text>
        <dbReference type="Rhea" id="RHEA:15609"/>
        <dbReference type="ChEBI" id="CHEBI:15378"/>
        <dbReference type="ChEBI" id="CHEBI:30616"/>
        <dbReference type="ChEBI" id="CHEBI:58017"/>
        <dbReference type="ChEBI" id="CHEBI:78346"/>
        <dbReference type="ChEBI" id="CHEBI:456215"/>
        <dbReference type="EC" id="2.7.6.1"/>
    </reaction>
</comment>
<dbReference type="Pfam" id="PF14572">
    <property type="entry name" value="Pribosyl_synth"/>
    <property type="match status" value="1"/>
</dbReference>
<comment type="function">
    <text evidence="10 12">Involved in the biosynthesis of the central metabolite phospho-alpha-D-ribosyl-1-pyrophosphate (PRPP) via the transfer of pyrophosphoryl group from ATP to 1-hydroxyl of ribose-5-phosphate (Rib-5-P).</text>
</comment>
<proteinExistence type="inferred from homology"/>
<keyword evidence="7 12" id="KW-0067">ATP-binding</keyword>
<dbReference type="GO" id="GO:0016301">
    <property type="term" value="F:kinase activity"/>
    <property type="evidence" value="ECO:0007669"/>
    <property type="project" value="UniProtKB-KW"/>
</dbReference>
<evidence type="ECO:0000256" key="4">
    <source>
        <dbReference type="ARBA" id="ARBA00022727"/>
    </source>
</evidence>
<feature type="binding site" evidence="12">
    <location>
        <position position="222"/>
    </location>
    <ligand>
        <name>D-ribose 5-phosphate</name>
        <dbReference type="ChEBI" id="CHEBI:78346"/>
    </ligand>
</feature>
<reference evidence="15" key="3">
    <citation type="submission" date="2017-09" db="EMBL/GenBank/DDBJ databases">
        <title>FDA dAtabase for Regulatory Grade micrObial Sequences (FDA-ARGOS): Supporting development and validation of Infectious Disease Dx tests.</title>
        <authorList>
            <person name="Minogue T."/>
            <person name="Wolcott M."/>
            <person name="Wasieloski L."/>
            <person name="Aguilar W."/>
            <person name="Moore D."/>
            <person name="Tallon L.J."/>
            <person name="Sadzewicz L."/>
            <person name="Ott S."/>
            <person name="Zhao X."/>
            <person name="Nagaraj S."/>
            <person name="Vavikolanu K."/>
            <person name="Aluvathingal J."/>
            <person name="Nadendla S."/>
            <person name="Sichtig H."/>
        </authorList>
    </citation>
    <scope>NUCLEOTIDE SEQUENCE</scope>
    <source>
        <strain evidence="15">FDAARGOS_390</strain>
    </source>
</reference>
<dbReference type="HAMAP" id="MF_00583_B">
    <property type="entry name" value="RibP_PPkinase_B"/>
    <property type="match status" value="1"/>
</dbReference>
<reference evidence="14 17" key="1">
    <citation type="submission" date="2014-04" db="EMBL/GenBank/DDBJ databases">
        <authorList>
            <person name="Bishop-Lilly K.A."/>
            <person name="Broomall S.M."/>
            <person name="Chain P.S."/>
            <person name="Chertkov O."/>
            <person name="Coyne S.R."/>
            <person name="Daligault H.E."/>
            <person name="Davenport K.W."/>
            <person name="Erkkila T."/>
            <person name="Frey K.G."/>
            <person name="Gibbons H.S."/>
            <person name="Gu W."/>
            <person name="Jaissle J."/>
            <person name="Johnson S.L."/>
            <person name="Koroleva G.I."/>
            <person name="Ladner J.T."/>
            <person name="Lo C.-C."/>
            <person name="Minogue T.D."/>
            <person name="Munk C."/>
            <person name="Palacios G.F."/>
            <person name="Redden C.L."/>
            <person name="Rosenzweig C.N."/>
            <person name="Scholz M.B."/>
            <person name="Teshima H."/>
            <person name="Xu Y."/>
        </authorList>
    </citation>
    <scope>NUCLEOTIDE SEQUENCE [LARGE SCALE GENOMIC DNA]</scope>
    <source>
        <strain evidence="17">gladioli</strain>
        <strain evidence="14">Gladioli</strain>
    </source>
</reference>
<dbReference type="InterPro" id="IPR037515">
    <property type="entry name" value="Rib-P_diPkinase_bac"/>
</dbReference>
<dbReference type="GO" id="GO:0009156">
    <property type="term" value="P:ribonucleoside monophosphate biosynthetic process"/>
    <property type="evidence" value="ECO:0007669"/>
    <property type="project" value="InterPro"/>
</dbReference>
<dbReference type="InterPro" id="IPR000842">
    <property type="entry name" value="PRib_PP_synth_CS"/>
</dbReference>
<evidence type="ECO:0000256" key="2">
    <source>
        <dbReference type="ARBA" id="ARBA00022679"/>
    </source>
</evidence>
<dbReference type="NCBIfam" id="TIGR01251">
    <property type="entry name" value="ribP_PPkin"/>
    <property type="match status" value="1"/>
</dbReference>
<reference evidence="18" key="2">
    <citation type="submission" date="2017-09" db="EMBL/GenBank/DDBJ databases">
        <title>FDA dAtabase for Regulatory Grade micrObial Sequences (FDA-ARGOS): Supporting development and validation of Infectious Disease Dx tests.</title>
        <authorList>
            <person name="Minogue T."/>
            <person name="Wolcott M."/>
            <person name="Wasieloski L."/>
            <person name="Aguilar W."/>
            <person name="Moore D."/>
            <person name="Tallon L."/>
            <person name="Sadzewicz L."/>
            <person name="Ott S."/>
            <person name="Zhao X."/>
            <person name="Nagaraj S."/>
            <person name="Vavikolanu K."/>
            <person name="Aluvathingal J."/>
            <person name="Nadendla S."/>
            <person name="Sichtig H."/>
        </authorList>
    </citation>
    <scope>NUCLEOTIDE SEQUENCE [LARGE SCALE GENOMIC DNA]</scope>
    <source>
        <strain evidence="18">FDAARGOS_390</strain>
    </source>
</reference>
<evidence type="ECO:0000256" key="7">
    <source>
        <dbReference type="ARBA" id="ARBA00022840"/>
    </source>
</evidence>
<keyword evidence="2 12" id="KW-0808">Transferase</keyword>
<keyword evidence="8 12" id="KW-0460">Magnesium</keyword>
<comment type="pathway">
    <text evidence="1 12">Metabolic intermediate biosynthesis; 5-phospho-alpha-D-ribose 1-diphosphate biosynthesis; 5-phospho-alpha-D-ribose 1-diphosphate from D-ribose 5-phosphate (route I): step 1/1.</text>
</comment>
<dbReference type="RefSeq" id="WP_025097008.1">
    <property type="nucleotide sequence ID" value="NZ_CADEPO010000001.1"/>
</dbReference>
<feature type="binding site" evidence="12">
    <location>
        <begin position="99"/>
        <end position="100"/>
    </location>
    <ligand>
        <name>ATP</name>
        <dbReference type="ChEBI" id="CHEBI:30616"/>
    </ligand>
</feature>
<comment type="subunit">
    <text evidence="12">Homohexamer.</text>
</comment>
<evidence type="ECO:0000256" key="10">
    <source>
        <dbReference type="ARBA" id="ARBA00054914"/>
    </source>
</evidence>
<dbReference type="Proteomes" id="UP000220629">
    <property type="component" value="Unassembled WGS sequence"/>
</dbReference>
<sequence>MSSHDGLMVFTGNANPALAQKVVDNLGIPLGKAMVSRFSDGEIQVEIQENVRGKDCFVLQSTCAPTNDNLMELMIMVDALKRASAGRITAAIPYFGYARQDRRPRSARVAISAKIVANMLEIAGVERIITMDLHADQIQGFFDIPVDNIYATPILLGDLRKQNHPDLLVVSPDVGGVVRARALAKQLNCDLAIIDKRRPKANVAEVMNIIGEVEGRTCVIMDDMVDTAGTLCKAAQVLKQRGAKRVFAYATHPVLSGGAAARIDASELDELVVTDTIPLSAESLGCAKIRALSSADLLAETFARIRRGDSVMSLFAES</sequence>
<evidence type="ECO:0000256" key="11">
    <source>
        <dbReference type="ARBA" id="ARBA00061444"/>
    </source>
</evidence>
<dbReference type="SMART" id="SM01400">
    <property type="entry name" value="Pribosyltran_N"/>
    <property type="match status" value="1"/>
</dbReference>
<dbReference type="SUPFAM" id="SSF53271">
    <property type="entry name" value="PRTase-like"/>
    <property type="match status" value="1"/>
</dbReference>
<gene>
    <name evidence="12 14" type="primary">prs</name>
    <name evidence="15" type="ORF">CRM94_20175</name>
    <name evidence="14" type="ORF">DM48_4641</name>
    <name evidence="16" type="ORF">NYZ96_16850</name>
</gene>
<evidence type="ECO:0000256" key="1">
    <source>
        <dbReference type="ARBA" id="ARBA00004996"/>
    </source>
</evidence>
<dbReference type="GO" id="GO:0004749">
    <property type="term" value="F:ribose phosphate diphosphokinase activity"/>
    <property type="evidence" value="ECO:0007669"/>
    <property type="project" value="UniProtKB-UniRule"/>
</dbReference>
<evidence type="ECO:0000256" key="6">
    <source>
        <dbReference type="ARBA" id="ARBA00022777"/>
    </source>
</evidence>
<dbReference type="UniPathway" id="UPA00087">
    <property type="reaction ID" value="UER00172"/>
</dbReference>
<comment type="cofactor">
    <cofactor evidence="12">
        <name>Mg(2+)</name>
        <dbReference type="ChEBI" id="CHEBI:18420"/>
    </cofactor>
    <text evidence="12">Binds 2 Mg(2+) ions per subunit.</text>
</comment>
<dbReference type="PANTHER" id="PTHR10210:SF41">
    <property type="entry name" value="RIBOSE-PHOSPHATE PYROPHOSPHOKINASE 1, CHLOROPLASTIC"/>
    <property type="match status" value="1"/>
</dbReference>
<dbReference type="FunFam" id="3.40.50.2020:FF:000001">
    <property type="entry name" value="Ribose-phosphate pyrophosphokinase"/>
    <property type="match status" value="1"/>
</dbReference>
<dbReference type="OrthoDB" id="9777067at2"/>
<reference evidence="16" key="4">
    <citation type="submission" date="2022-09" db="EMBL/GenBank/DDBJ databases">
        <title>Genomic of Burkholderia gladioli.</title>
        <authorList>
            <person name="Wu H."/>
        </authorList>
    </citation>
    <scope>NUCLEOTIDE SEQUENCE</scope>
    <source>
        <strain evidence="16">ZN-S4</strain>
    </source>
</reference>
<dbReference type="GO" id="GO:0006015">
    <property type="term" value="P:5-phosphoribose 1-diphosphate biosynthetic process"/>
    <property type="evidence" value="ECO:0007669"/>
    <property type="project" value="UniProtKB-UniRule"/>
</dbReference>
<dbReference type="GO" id="GO:0005737">
    <property type="term" value="C:cytoplasm"/>
    <property type="evidence" value="ECO:0007669"/>
    <property type="project" value="UniProtKB-SubCell"/>
</dbReference>
<dbReference type="KEGG" id="bgo:BM43_1004"/>
<keyword evidence="12" id="KW-0963">Cytoplasm</keyword>
<dbReference type="EMBL" id="JPGG01000015">
    <property type="protein sequence ID" value="KGC17433.1"/>
    <property type="molecule type" value="Genomic_DNA"/>
</dbReference>
<feature type="active site" evidence="12">
    <location>
        <position position="196"/>
    </location>
</feature>